<comment type="caution">
    <text evidence="2">The sequence shown here is derived from an EMBL/GenBank/DDBJ whole genome shotgun (WGS) entry which is preliminary data.</text>
</comment>
<dbReference type="EMBL" id="WIXE01004116">
    <property type="protein sequence ID" value="KAK5983329.1"/>
    <property type="molecule type" value="Genomic_DNA"/>
</dbReference>
<dbReference type="Proteomes" id="UP001331761">
    <property type="component" value="Unassembled WGS sequence"/>
</dbReference>
<evidence type="ECO:0000313" key="3">
    <source>
        <dbReference type="Proteomes" id="UP001331761"/>
    </source>
</evidence>
<proteinExistence type="predicted"/>
<reference evidence="2 3" key="1">
    <citation type="submission" date="2019-10" db="EMBL/GenBank/DDBJ databases">
        <title>Assembly and Annotation for the nematode Trichostrongylus colubriformis.</title>
        <authorList>
            <person name="Martin J."/>
        </authorList>
    </citation>
    <scope>NUCLEOTIDE SEQUENCE [LARGE SCALE GENOMIC DNA]</scope>
    <source>
        <strain evidence="2">G859</strain>
        <tissue evidence="2">Whole worm</tissue>
    </source>
</reference>
<gene>
    <name evidence="2" type="ORF">GCK32_022856</name>
</gene>
<accession>A0AAN8J332</accession>
<keyword evidence="3" id="KW-1185">Reference proteome</keyword>
<dbReference type="AlphaFoldDB" id="A0AAN8J332"/>
<protein>
    <submittedName>
        <fullName evidence="2">Uncharacterized protein</fullName>
    </submittedName>
</protein>
<sequence length="124" mass="14235">MLFSSEHESEELNKLNLEFDSLIIESEDDDESDESQGALVSPMEPPNEDDELEDEEGSSQPIRGVWSDTIMRPKRWNFDDNLCGIQKNWLDGCEEPLDYYCALLDDALLDLIVTETNRYGSQKL</sequence>
<feature type="compositionally biased region" description="Acidic residues" evidence="1">
    <location>
        <begin position="25"/>
        <end position="34"/>
    </location>
</feature>
<feature type="compositionally biased region" description="Acidic residues" evidence="1">
    <location>
        <begin position="46"/>
        <end position="57"/>
    </location>
</feature>
<evidence type="ECO:0000256" key="1">
    <source>
        <dbReference type="SAM" id="MobiDB-lite"/>
    </source>
</evidence>
<name>A0AAN8J332_TRICO</name>
<organism evidence="2 3">
    <name type="scientific">Trichostrongylus colubriformis</name>
    <name type="common">Black scour worm</name>
    <dbReference type="NCBI Taxonomy" id="6319"/>
    <lineage>
        <taxon>Eukaryota</taxon>
        <taxon>Metazoa</taxon>
        <taxon>Ecdysozoa</taxon>
        <taxon>Nematoda</taxon>
        <taxon>Chromadorea</taxon>
        <taxon>Rhabditida</taxon>
        <taxon>Rhabditina</taxon>
        <taxon>Rhabditomorpha</taxon>
        <taxon>Strongyloidea</taxon>
        <taxon>Trichostrongylidae</taxon>
        <taxon>Trichostrongylus</taxon>
    </lineage>
</organism>
<evidence type="ECO:0000313" key="2">
    <source>
        <dbReference type="EMBL" id="KAK5983329.1"/>
    </source>
</evidence>
<feature type="region of interest" description="Disordered" evidence="1">
    <location>
        <begin position="23"/>
        <end position="66"/>
    </location>
</feature>